<dbReference type="SUPFAM" id="SSF56194">
    <property type="entry name" value="Uridine diphospho-N-Acetylenolpyruvylglucosamine reductase, MurB, C-terminal domain"/>
    <property type="match status" value="1"/>
</dbReference>
<dbReference type="AlphaFoldDB" id="A0A3B1DYU3"/>
<protein>
    <recommendedName>
        <fullName evidence="2">UDP-N-acetylenolpyruvoylglucosamine reductase C-terminal domain-containing protein</fullName>
    </recommendedName>
</protein>
<dbReference type="GO" id="GO:0050660">
    <property type="term" value="F:flavin adenine dinucleotide binding"/>
    <property type="evidence" value="ECO:0007669"/>
    <property type="project" value="TreeGrafter"/>
</dbReference>
<dbReference type="EMBL" id="UOGK01000108">
    <property type="protein sequence ID" value="VAX37645.1"/>
    <property type="molecule type" value="Genomic_DNA"/>
</dbReference>
<dbReference type="Gene3D" id="3.90.78.10">
    <property type="entry name" value="UDP-N-acetylenolpyruvoylglucosamine reductase, C-terminal domain"/>
    <property type="match status" value="1"/>
</dbReference>
<name>A0A3B1DYU3_9ZZZZ</name>
<gene>
    <name evidence="3" type="ORF">MNBD_PLANCTO03-651</name>
</gene>
<dbReference type="GO" id="GO:0008762">
    <property type="term" value="F:UDP-N-acetylmuramate dehydrogenase activity"/>
    <property type="evidence" value="ECO:0007669"/>
    <property type="project" value="InterPro"/>
</dbReference>
<dbReference type="PANTHER" id="PTHR21071:SF4">
    <property type="entry name" value="UDP-N-ACETYLENOLPYRUVOYLGLUCOSAMINE REDUCTASE"/>
    <property type="match status" value="1"/>
</dbReference>
<evidence type="ECO:0000259" key="2">
    <source>
        <dbReference type="Pfam" id="PF02873"/>
    </source>
</evidence>
<dbReference type="InterPro" id="IPR011601">
    <property type="entry name" value="MurB_C"/>
</dbReference>
<feature type="domain" description="UDP-N-acetylenolpyruvoylglucosamine reductase C-terminal" evidence="2">
    <location>
        <begin position="27"/>
        <end position="135"/>
    </location>
</feature>
<accession>A0A3B1DYU3</accession>
<dbReference type="GO" id="GO:0005829">
    <property type="term" value="C:cytosol"/>
    <property type="evidence" value="ECO:0007669"/>
    <property type="project" value="TreeGrafter"/>
</dbReference>
<dbReference type="InterPro" id="IPR003170">
    <property type="entry name" value="MurB"/>
</dbReference>
<dbReference type="Pfam" id="PF02873">
    <property type="entry name" value="MurB_C"/>
    <property type="match status" value="1"/>
</dbReference>
<reference evidence="3" key="1">
    <citation type="submission" date="2018-06" db="EMBL/GenBank/DDBJ databases">
        <authorList>
            <person name="Zhirakovskaya E."/>
        </authorList>
    </citation>
    <scope>NUCLEOTIDE SEQUENCE</scope>
</reference>
<comment type="cofactor">
    <cofactor evidence="1">
        <name>FAD</name>
        <dbReference type="ChEBI" id="CHEBI:57692"/>
    </cofactor>
</comment>
<dbReference type="PANTHER" id="PTHR21071">
    <property type="entry name" value="UDP-N-ACETYLENOLPYRUVOYLGLUCOSAMINE REDUCTASE"/>
    <property type="match status" value="1"/>
</dbReference>
<dbReference type="GO" id="GO:0071555">
    <property type="term" value="P:cell wall organization"/>
    <property type="evidence" value="ECO:0007669"/>
    <property type="project" value="TreeGrafter"/>
</dbReference>
<feature type="non-terminal residue" evidence="3">
    <location>
        <position position="1"/>
    </location>
</feature>
<sequence length="141" mass="15243">RSSELGDCILVGCELELRRGDPTALLARLKEVMAAKAATQPMGEKSAGCCYKNPTLMRTIGGLGREGERIGAGLVIDRAGCKGLSVGRARVSDRHANFFPVAKDARAADVIALMEEVERRVFDRFGIALEREVIIWQRGGA</sequence>
<dbReference type="InterPro" id="IPR036635">
    <property type="entry name" value="MurB_C_sf"/>
</dbReference>
<dbReference type="HAMAP" id="MF_00037">
    <property type="entry name" value="MurB"/>
    <property type="match status" value="1"/>
</dbReference>
<evidence type="ECO:0000313" key="3">
    <source>
        <dbReference type="EMBL" id="VAX37645.1"/>
    </source>
</evidence>
<organism evidence="3">
    <name type="scientific">hydrothermal vent metagenome</name>
    <dbReference type="NCBI Taxonomy" id="652676"/>
    <lineage>
        <taxon>unclassified sequences</taxon>
        <taxon>metagenomes</taxon>
        <taxon>ecological metagenomes</taxon>
    </lineage>
</organism>
<proteinExistence type="inferred from homology"/>
<evidence type="ECO:0000256" key="1">
    <source>
        <dbReference type="ARBA" id="ARBA00001974"/>
    </source>
</evidence>